<dbReference type="InterPro" id="IPR014710">
    <property type="entry name" value="RmlC-like_jellyroll"/>
</dbReference>
<dbReference type="InterPro" id="IPR011051">
    <property type="entry name" value="RmlC_Cupin_sf"/>
</dbReference>
<dbReference type="InterPro" id="IPR013096">
    <property type="entry name" value="Cupin_2"/>
</dbReference>
<dbReference type="PANTHER" id="PTHR42966:SF1">
    <property type="entry name" value="SIALIC ACID SYNTHASE"/>
    <property type="match status" value="1"/>
</dbReference>
<dbReference type="Pfam" id="PF07883">
    <property type="entry name" value="Cupin_2"/>
    <property type="match status" value="1"/>
</dbReference>
<dbReference type="SUPFAM" id="SSF51182">
    <property type="entry name" value="RmlC-like cupins"/>
    <property type="match status" value="1"/>
</dbReference>
<organism evidence="3 4">
    <name type="scientific">Panacagrimonas perspica</name>
    <dbReference type="NCBI Taxonomy" id="381431"/>
    <lineage>
        <taxon>Bacteria</taxon>
        <taxon>Pseudomonadati</taxon>
        <taxon>Pseudomonadota</taxon>
        <taxon>Gammaproteobacteria</taxon>
        <taxon>Nevskiales</taxon>
        <taxon>Nevskiaceae</taxon>
        <taxon>Panacagrimonas</taxon>
    </lineage>
</organism>
<dbReference type="Pfam" id="PF03102">
    <property type="entry name" value="NeuB"/>
    <property type="match status" value="1"/>
</dbReference>
<protein>
    <submittedName>
        <fullName evidence="3">N-acetylneuraminate synthase</fullName>
    </submittedName>
</protein>
<dbReference type="OrthoDB" id="9781701at2"/>
<dbReference type="SUPFAM" id="SSF51569">
    <property type="entry name" value="Aldolase"/>
    <property type="match status" value="1"/>
</dbReference>
<accession>A0A4R7P5F2</accession>
<feature type="domain" description="Cupin type-2" evidence="2">
    <location>
        <begin position="403"/>
        <end position="459"/>
    </location>
</feature>
<feature type="domain" description="PseI/NeuA/B-like" evidence="1">
    <location>
        <begin position="43"/>
        <end position="259"/>
    </location>
</feature>
<dbReference type="RefSeq" id="WP_133882443.1">
    <property type="nucleotide sequence ID" value="NZ_MWIN01000018.1"/>
</dbReference>
<comment type="caution">
    <text evidence="3">The sequence shown here is derived from an EMBL/GenBank/DDBJ whole genome shotgun (WGS) entry which is preliminary data.</text>
</comment>
<dbReference type="InterPro" id="IPR013785">
    <property type="entry name" value="Aldolase_TIM"/>
</dbReference>
<dbReference type="Gene3D" id="3.90.1210.10">
    <property type="entry name" value="Antifreeze-like/N-acetylneuraminic acid synthase C-terminal domain"/>
    <property type="match status" value="1"/>
</dbReference>
<dbReference type="GO" id="GO:0047444">
    <property type="term" value="F:N-acylneuraminate-9-phosphate synthase activity"/>
    <property type="evidence" value="ECO:0007669"/>
    <property type="project" value="TreeGrafter"/>
</dbReference>
<reference evidence="3 4" key="1">
    <citation type="submission" date="2019-03" db="EMBL/GenBank/DDBJ databases">
        <title>Genomic Encyclopedia of Type Strains, Phase IV (KMG-IV): sequencing the most valuable type-strain genomes for metagenomic binning, comparative biology and taxonomic classification.</title>
        <authorList>
            <person name="Goeker M."/>
        </authorList>
    </citation>
    <scope>NUCLEOTIDE SEQUENCE [LARGE SCALE GENOMIC DNA]</scope>
    <source>
        <strain evidence="3 4">DSM 26377</strain>
    </source>
</reference>
<dbReference type="InterPro" id="IPR013132">
    <property type="entry name" value="PseI/NeuA/B-like_N"/>
</dbReference>
<evidence type="ECO:0000259" key="2">
    <source>
        <dbReference type="Pfam" id="PF07883"/>
    </source>
</evidence>
<dbReference type="AlphaFoldDB" id="A0A4R7P5F2"/>
<sequence>MHPMFENLFVFEMANNHQGEISHGLAIIEALAGIARRHSIRAAVKLQYRELDSFIHPAYVGRADVKHIGRFLSTRLPDRDMLTLLEAAKASGLMTMVTPFDEASVDLALSHDVDILKVASCSATDWPLLERIAAAGKPTIASTGGRTFRDIDRIVNFFEHRNVETFGLLHCIGIYPAPIETIHLGYMRKMIQRYPNVTIGYSAHEGPDELDVVRAAVAMGAQILERHVGLATDQHKLNTYSLGPEQVEQWVAAAQRTRLICHTATKDKVIPNEEAVSLRELSRGVFATRAIKRGETLDRSSVYFAMPITVESQCTSGDYAETIVASRDYEKDAPILDVRDESAVRHVRDIVHEAKAMLSEAKVVLGKEFSIELSHHYGIQSFREVGVILIDLVNREYCKKLGVMLPGQRHPTHRHVKKEETFQILHGDLTLVVEGQTHKLVAGDLCLVGRGQRHSFSTSGGCIFEEVSTTSIRGDSIYDDQVVARLDPMQRKTVLETW</sequence>
<evidence type="ECO:0000259" key="1">
    <source>
        <dbReference type="Pfam" id="PF03102"/>
    </source>
</evidence>
<evidence type="ECO:0000313" key="3">
    <source>
        <dbReference type="EMBL" id="TDU28928.1"/>
    </source>
</evidence>
<name>A0A4R7P5F2_9GAMM</name>
<dbReference type="Gene3D" id="2.60.120.10">
    <property type="entry name" value="Jelly Rolls"/>
    <property type="match status" value="1"/>
</dbReference>
<dbReference type="EMBL" id="SOBT01000009">
    <property type="protein sequence ID" value="TDU28928.1"/>
    <property type="molecule type" value="Genomic_DNA"/>
</dbReference>
<dbReference type="Proteomes" id="UP000295341">
    <property type="component" value="Unassembled WGS sequence"/>
</dbReference>
<dbReference type="Gene3D" id="3.20.20.70">
    <property type="entry name" value="Aldolase class I"/>
    <property type="match status" value="1"/>
</dbReference>
<dbReference type="InterPro" id="IPR051690">
    <property type="entry name" value="PseI-like"/>
</dbReference>
<evidence type="ECO:0000313" key="4">
    <source>
        <dbReference type="Proteomes" id="UP000295341"/>
    </source>
</evidence>
<proteinExistence type="predicted"/>
<dbReference type="PANTHER" id="PTHR42966">
    <property type="entry name" value="N-ACETYLNEURAMINATE SYNTHASE"/>
    <property type="match status" value="1"/>
</dbReference>
<dbReference type="GO" id="GO:0016051">
    <property type="term" value="P:carbohydrate biosynthetic process"/>
    <property type="evidence" value="ECO:0007669"/>
    <property type="project" value="InterPro"/>
</dbReference>
<keyword evidence="4" id="KW-1185">Reference proteome</keyword>
<gene>
    <name evidence="3" type="ORF">DFR24_3309</name>
</gene>